<sequence>MVTSPRPQRNWACPAHHCTAAWRSMGFKNFRFQVILRVLLLVASVFLFFRLDFKSSLVATEVALGLLIAVQTIALILFIERTTERLIKFLNTIKYDDFSEVFSSRGEGKVFDELYQRYNEVISKFRDIRSEKEATTQYFQTVVQHIGIGIITFRKTGEIQLINNAAKRLLQVSQLTHVEHLKNEAPQLVDQLLSLPAGQSVVLQLKHSKERVPVSLFVVDLVMRGEDFRLASIQNIQRELEEKEMEAWQNLIRVLTHEIMNSVTPISSLAGSVAADIQDVLEAQPDGQILLQREETEDMGMALQTIERRSQGLVRFVQDFRSLARVPVPKKKFFSVADMLKQLQTLFQEELMHENILLLVNCLSTGLQVLADRELVEQVLINLIRNAIHALADQPTKTLQIEAFPDQDSRVVIQITDNGSGIAEEALEQIFLPFYTTKATGTGIGLSLSRQIMRLHKGSLTVSSELGQGTTFTMRF</sequence>
<dbReference type="SMART" id="SM00387">
    <property type="entry name" value="HATPase_c"/>
    <property type="match status" value="1"/>
</dbReference>
<evidence type="ECO:0000256" key="2">
    <source>
        <dbReference type="ARBA" id="ARBA00012438"/>
    </source>
</evidence>
<dbReference type="GO" id="GO:0004673">
    <property type="term" value="F:protein histidine kinase activity"/>
    <property type="evidence" value="ECO:0007669"/>
    <property type="project" value="UniProtKB-EC"/>
</dbReference>
<dbReference type="EC" id="2.7.13.3" evidence="2"/>
<dbReference type="PRINTS" id="PR00344">
    <property type="entry name" value="BCTRLSENSOR"/>
</dbReference>
<dbReference type="EMBL" id="VKKY01000001">
    <property type="protein sequence ID" value="KAA3440305.1"/>
    <property type="molecule type" value="Genomic_DNA"/>
</dbReference>
<dbReference type="GO" id="GO:0005524">
    <property type="term" value="F:ATP binding"/>
    <property type="evidence" value="ECO:0007669"/>
    <property type="project" value="UniProtKB-KW"/>
</dbReference>
<name>A0A5B6TLN8_9BACT</name>
<evidence type="ECO:0000256" key="1">
    <source>
        <dbReference type="ARBA" id="ARBA00000085"/>
    </source>
</evidence>
<comment type="catalytic activity">
    <reaction evidence="1">
        <text>ATP + protein L-histidine = ADP + protein N-phospho-L-histidine.</text>
        <dbReference type="EC" id="2.7.13.3"/>
    </reaction>
</comment>
<proteinExistence type="predicted"/>
<feature type="transmembrane region" description="Helical" evidence="8">
    <location>
        <begin position="57"/>
        <end position="79"/>
    </location>
</feature>
<dbReference type="Proteomes" id="UP000324133">
    <property type="component" value="Unassembled WGS sequence"/>
</dbReference>
<evidence type="ECO:0000256" key="4">
    <source>
        <dbReference type="ARBA" id="ARBA00022741"/>
    </source>
</evidence>
<feature type="transmembrane region" description="Helical" evidence="8">
    <location>
        <begin position="34"/>
        <end position="51"/>
    </location>
</feature>
<keyword evidence="8" id="KW-0472">Membrane</keyword>
<dbReference type="Pfam" id="PF02518">
    <property type="entry name" value="HATPase_c"/>
    <property type="match status" value="1"/>
</dbReference>
<evidence type="ECO:0000313" key="10">
    <source>
        <dbReference type="EMBL" id="KAA3440305.1"/>
    </source>
</evidence>
<dbReference type="InterPro" id="IPR005467">
    <property type="entry name" value="His_kinase_dom"/>
</dbReference>
<keyword evidence="3" id="KW-0808">Transferase</keyword>
<dbReference type="InterPro" id="IPR004358">
    <property type="entry name" value="Sig_transdc_His_kin-like_C"/>
</dbReference>
<evidence type="ECO:0000256" key="7">
    <source>
        <dbReference type="ARBA" id="ARBA00023012"/>
    </source>
</evidence>
<keyword evidence="11" id="KW-1185">Reference proteome</keyword>
<dbReference type="InterPro" id="IPR036890">
    <property type="entry name" value="HATPase_C_sf"/>
</dbReference>
<dbReference type="InterPro" id="IPR003594">
    <property type="entry name" value="HATPase_dom"/>
</dbReference>
<keyword evidence="6 10" id="KW-0067">ATP-binding</keyword>
<evidence type="ECO:0000313" key="11">
    <source>
        <dbReference type="Proteomes" id="UP000324133"/>
    </source>
</evidence>
<accession>A0A5B6TLN8</accession>
<dbReference type="Gene3D" id="3.30.565.10">
    <property type="entry name" value="Histidine kinase-like ATPase, C-terminal domain"/>
    <property type="match status" value="1"/>
</dbReference>
<dbReference type="GO" id="GO:0000160">
    <property type="term" value="P:phosphorelay signal transduction system"/>
    <property type="evidence" value="ECO:0007669"/>
    <property type="project" value="UniProtKB-KW"/>
</dbReference>
<keyword evidence="8" id="KW-0812">Transmembrane</keyword>
<keyword evidence="4" id="KW-0547">Nucleotide-binding</keyword>
<feature type="domain" description="Histidine kinase" evidence="9">
    <location>
        <begin position="254"/>
        <end position="476"/>
    </location>
</feature>
<organism evidence="10 11">
    <name type="scientific">Rufibacter hautae</name>
    <dbReference type="NCBI Taxonomy" id="2595005"/>
    <lineage>
        <taxon>Bacteria</taxon>
        <taxon>Pseudomonadati</taxon>
        <taxon>Bacteroidota</taxon>
        <taxon>Cytophagia</taxon>
        <taxon>Cytophagales</taxon>
        <taxon>Hymenobacteraceae</taxon>
        <taxon>Rufibacter</taxon>
    </lineage>
</organism>
<dbReference type="OrthoDB" id="1931120at2"/>
<dbReference type="PANTHER" id="PTHR43065">
    <property type="entry name" value="SENSOR HISTIDINE KINASE"/>
    <property type="match status" value="1"/>
</dbReference>
<evidence type="ECO:0000256" key="6">
    <source>
        <dbReference type="ARBA" id="ARBA00022840"/>
    </source>
</evidence>
<reference evidence="10 11" key="1">
    <citation type="submission" date="2019-07" db="EMBL/GenBank/DDBJ databases">
        <title>Rufibacter sp. nov., isolated from lake sediment.</title>
        <authorList>
            <person name="Qu J.-H."/>
        </authorList>
    </citation>
    <scope>NUCLEOTIDE SEQUENCE [LARGE SCALE GENOMIC DNA]</scope>
    <source>
        <strain evidence="10 11">NBS58-1</strain>
    </source>
</reference>
<dbReference type="PANTHER" id="PTHR43065:SF46">
    <property type="entry name" value="C4-DICARBOXYLATE TRANSPORT SENSOR PROTEIN DCTB"/>
    <property type="match status" value="1"/>
</dbReference>
<keyword evidence="7" id="KW-0902">Two-component regulatory system</keyword>
<evidence type="ECO:0000256" key="3">
    <source>
        <dbReference type="ARBA" id="ARBA00022679"/>
    </source>
</evidence>
<keyword evidence="5" id="KW-0418">Kinase</keyword>
<dbReference type="PROSITE" id="PS50109">
    <property type="entry name" value="HIS_KIN"/>
    <property type="match status" value="1"/>
</dbReference>
<dbReference type="AlphaFoldDB" id="A0A5B6TLN8"/>
<dbReference type="Gene3D" id="1.10.287.130">
    <property type="match status" value="1"/>
</dbReference>
<dbReference type="SUPFAM" id="SSF55874">
    <property type="entry name" value="ATPase domain of HSP90 chaperone/DNA topoisomerase II/histidine kinase"/>
    <property type="match status" value="1"/>
</dbReference>
<gene>
    <name evidence="10" type="ORF">FOA19_06515</name>
</gene>
<evidence type="ECO:0000256" key="8">
    <source>
        <dbReference type="SAM" id="Phobius"/>
    </source>
</evidence>
<keyword evidence="8" id="KW-1133">Transmembrane helix</keyword>
<protein>
    <recommendedName>
        <fullName evidence="2">histidine kinase</fullName>
        <ecNumber evidence="2">2.7.13.3</ecNumber>
    </recommendedName>
</protein>
<evidence type="ECO:0000259" key="9">
    <source>
        <dbReference type="PROSITE" id="PS50109"/>
    </source>
</evidence>
<comment type="caution">
    <text evidence="10">The sequence shown here is derived from an EMBL/GenBank/DDBJ whole genome shotgun (WGS) entry which is preliminary data.</text>
</comment>
<evidence type="ECO:0000256" key="5">
    <source>
        <dbReference type="ARBA" id="ARBA00022777"/>
    </source>
</evidence>